<proteinExistence type="inferred from homology"/>
<dbReference type="GO" id="GO:0005829">
    <property type="term" value="C:cytosol"/>
    <property type="evidence" value="ECO:0007669"/>
    <property type="project" value="TreeGrafter"/>
</dbReference>
<evidence type="ECO:0000256" key="9">
    <source>
        <dbReference type="SAM" id="MobiDB-lite"/>
    </source>
</evidence>
<dbReference type="Pfam" id="PF10483">
    <property type="entry name" value="Elong_Iki1"/>
    <property type="match status" value="1"/>
</dbReference>
<feature type="compositionally biased region" description="Acidic residues" evidence="9">
    <location>
        <begin position="307"/>
        <end position="326"/>
    </location>
</feature>
<dbReference type="GO" id="GO:0000049">
    <property type="term" value="F:tRNA binding"/>
    <property type="evidence" value="ECO:0007669"/>
    <property type="project" value="TreeGrafter"/>
</dbReference>
<feature type="region of interest" description="Disordered" evidence="9">
    <location>
        <begin position="292"/>
        <end position="326"/>
    </location>
</feature>
<evidence type="ECO:0000256" key="5">
    <source>
        <dbReference type="ARBA" id="ARBA00020264"/>
    </source>
</evidence>
<evidence type="ECO:0000256" key="2">
    <source>
        <dbReference type="ARBA" id="ARBA00004496"/>
    </source>
</evidence>
<keyword evidence="8" id="KW-0539">Nucleus</keyword>
<dbReference type="GO" id="GO:0033588">
    <property type="term" value="C:elongator holoenzyme complex"/>
    <property type="evidence" value="ECO:0007669"/>
    <property type="project" value="InterPro"/>
</dbReference>
<evidence type="ECO:0000313" key="11">
    <source>
        <dbReference type="Proteomes" id="UP000193944"/>
    </source>
</evidence>
<dbReference type="Gene3D" id="3.40.50.300">
    <property type="entry name" value="P-loop containing nucleotide triphosphate hydrolases"/>
    <property type="match status" value="1"/>
</dbReference>
<comment type="pathway">
    <text evidence="3">tRNA modification; 5-methoxycarbonylmethyl-2-thiouridine-tRNA biosynthesis.</text>
</comment>
<keyword evidence="6" id="KW-0963">Cytoplasm</keyword>
<dbReference type="InterPro" id="IPR019519">
    <property type="entry name" value="Elp5"/>
</dbReference>
<evidence type="ECO:0000256" key="3">
    <source>
        <dbReference type="ARBA" id="ARBA00005043"/>
    </source>
</evidence>
<comment type="caution">
    <text evidence="10">The sequence shown here is derived from an EMBL/GenBank/DDBJ whole genome shotgun (WGS) entry which is preliminary data.</text>
</comment>
<organism evidence="10 11">
    <name type="scientific">Anaeromyces robustus</name>
    <dbReference type="NCBI Taxonomy" id="1754192"/>
    <lineage>
        <taxon>Eukaryota</taxon>
        <taxon>Fungi</taxon>
        <taxon>Fungi incertae sedis</taxon>
        <taxon>Chytridiomycota</taxon>
        <taxon>Chytridiomycota incertae sedis</taxon>
        <taxon>Neocallimastigomycetes</taxon>
        <taxon>Neocallimastigales</taxon>
        <taxon>Neocallimastigaceae</taxon>
        <taxon>Anaeromyces</taxon>
    </lineage>
</organism>
<dbReference type="STRING" id="1754192.A0A1Y1XEK4"/>
<comment type="similarity">
    <text evidence="4">Belongs to the ELP5 family.</text>
</comment>
<evidence type="ECO:0000256" key="6">
    <source>
        <dbReference type="ARBA" id="ARBA00022490"/>
    </source>
</evidence>
<dbReference type="PANTHER" id="PTHR15641">
    <property type="entry name" value="ELONGATOR COMPLEX PROTEIN 5"/>
    <property type="match status" value="1"/>
</dbReference>
<keyword evidence="7" id="KW-0819">tRNA processing</keyword>
<dbReference type="GO" id="GO:0002098">
    <property type="term" value="P:tRNA wobble uridine modification"/>
    <property type="evidence" value="ECO:0007669"/>
    <property type="project" value="InterPro"/>
</dbReference>
<dbReference type="InterPro" id="IPR027417">
    <property type="entry name" value="P-loop_NTPase"/>
</dbReference>
<dbReference type="Proteomes" id="UP000193944">
    <property type="component" value="Unassembled WGS sequence"/>
</dbReference>
<dbReference type="EMBL" id="MCFG01000057">
    <property type="protein sequence ID" value="ORX84165.1"/>
    <property type="molecule type" value="Genomic_DNA"/>
</dbReference>
<name>A0A1Y1XEK4_9FUNG</name>
<protein>
    <recommendedName>
        <fullName evidence="5">Elongator complex protein 5</fullName>
    </recommendedName>
</protein>
<dbReference type="PANTHER" id="PTHR15641:SF1">
    <property type="entry name" value="ELONGATOR COMPLEX PROTEIN 5"/>
    <property type="match status" value="1"/>
</dbReference>
<dbReference type="AlphaFoldDB" id="A0A1Y1XEK4"/>
<evidence type="ECO:0000256" key="7">
    <source>
        <dbReference type="ARBA" id="ARBA00022694"/>
    </source>
</evidence>
<dbReference type="GO" id="GO:0005634">
    <property type="term" value="C:nucleus"/>
    <property type="evidence" value="ECO:0007669"/>
    <property type="project" value="UniProtKB-SubCell"/>
</dbReference>
<sequence>MNKSFLEHFIFGTNQELYKNSSHGIVLLQDTILQTCKYLLLNYINNRDYYYTILCVDTLPIYWNKSLGRAKYKCIEGNNYNTIQEILLQIKNVIKNNKKELALVKNVIIVDSVNTLLIKYSSYEVLSFIKELNEINKNEIQIILIYHQDSIINTVNNMNIKSVLSSMATTNILVEHTKKFFQNQGWSQNMDMDIIERNSINDAICSILHEKESGKMLREEMAYSMKIENNKPIISIIPIIDLMKKYIPNYQNLLNDKKPTKKVDPTENLTFNLNLTEEEKKVKNQLELPYFVGQDNNNTEGSGEIYFDPELDDEFDDDDPDADLDF</sequence>
<comment type="subcellular location">
    <subcellularLocation>
        <location evidence="2">Cytoplasm</location>
    </subcellularLocation>
    <subcellularLocation>
        <location evidence="1">Nucleus</location>
    </subcellularLocation>
</comment>
<reference evidence="10 11" key="1">
    <citation type="submission" date="2016-08" db="EMBL/GenBank/DDBJ databases">
        <title>A Parts List for Fungal Cellulosomes Revealed by Comparative Genomics.</title>
        <authorList>
            <consortium name="DOE Joint Genome Institute"/>
            <person name="Haitjema C.H."/>
            <person name="Gilmore S.P."/>
            <person name="Henske J.K."/>
            <person name="Solomon K.V."/>
            <person name="De Groot R."/>
            <person name="Kuo A."/>
            <person name="Mondo S.J."/>
            <person name="Salamov A.A."/>
            <person name="Labutti K."/>
            <person name="Zhao Z."/>
            <person name="Chiniquy J."/>
            <person name="Barry K."/>
            <person name="Brewer H.M."/>
            <person name="Purvine S.O."/>
            <person name="Wright A.T."/>
            <person name="Boxma B."/>
            <person name="Van Alen T."/>
            <person name="Hackstein J.H."/>
            <person name="Baker S.E."/>
            <person name="Grigoriev I.V."/>
            <person name="O'Malley M.A."/>
        </authorList>
    </citation>
    <scope>NUCLEOTIDE SEQUENCE [LARGE SCALE GENOMIC DNA]</scope>
    <source>
        <strain evidence="10 11">S4</strain>
    </source>
</reference>
<evidence type="ECO:0000313" key="10">
    <source>
        <dbReference type="EMBL" id="ORX84165.1"/>
    </source>
</evidence>
<reference evidence="10 11" key="2">
    <citation type="submission" date="2016-08" db="EMBL/GenBank/DDBJ databases">
        <title>Pervasive Adenine N6-methylation of Active Genes in Fungi.</title>
        <authorList>
            <consortium name="DOE Joint Genome Institute"/>
            <person name="Mondo S.J."/>
            <person name="Dannebaum R.O."/>
            <person name="Kuo R.C."/>
            <person name="Labutti K."/>
            <person name="Haridas S."/>
            <person name="Kuo A."/>
            <person name="Salamov A."/>
            <person name="Ahrendt S.R."/>
            <person name="Lipzen A."/>
            <person name="Sullivan W."/>
            <person name="Andreopoulos W.B."/>
            <person name="Clum A."/>
            <person name="Lindquist E."/>
            <person name="Daum C."/>
            <person name="Ramamoorthy G.K."/>
            <person name="Gryganskyi A."/>
            <person name="Culley D."/>
            <person name="Magnuson J.K."/>
            <person name="James T.Y."/>
            <person name="O'Malley M.A."/>
            <person name="Stajich J.E."/>
            <person name="Spatafora J.W."/>
            <person name="Visel A."/>
            <person name="Grigoriev I.V."/>
        </authorList>
    </citation>
    <scope>NUCLEOTIDE SEQUENCE [LARGE SCALE GENOMIC DNA]</scope>
    <source>
        <strain evidence="10 11">S4</strain>
    </source>
</reference>
<dbReference type="OrthoDB" id="166907at2759"/>
<keyword evidence="11" id="KW-1185">Reference proteome</keyword>
<evidence type="ECO:0000256" key="1">
    <source>
        <dbReference type="ARBA" id="ARBA00004123"/>
    </source>
</evidence>
<evidence type="ECO:0000256" key="4">
    <source>
        <dbReference type="ARBA" id="ARBA00009567"/>
    </source>
</evidence>
<gene>
    <name evidence="10" type="ORF">BCR32DRAFT_266483</name>
</gene>
<evidence type="ECO:0000256" key="8">
    <source>
        <dbReference type="ARBA" id="ARBA00023242"/>
    </source>
</evidence>
<accession>A0A1Y1XEK4</accession>
<dbReference type="UniPathway" id="UPA00988"/>
<dbReference type="CDD" id="cd19496">
    <property type="entry name" value="Elp5"/>
    <property type="match status" value="1"/>
</dbReference>